<dbReference type="EMBL" id="JAEFCI010007299">
    <property type="protein sequence ID" value="KAG5459146.1"/>
    <property type="molecule type" value="Genomic_DNA"/>
</dbReference>
<gene>
    <name evidence="1" type="ORF">BJ554DRAFT_487</name>
</gene>
<dbReference type="AlphaFoldDB" id="A0A8H7ZTD4"/>
<evidence type="ECO:0000313" key="1">
    <source>
        <dbReference type="EMBL" id="KAG5459146.1"/>
    </source>
</evidence>
<accession>A0A8H7ZTD4</accession>
<dbReference type="OrthoDB" id="21449at2759"/>
<name>A0A8H7ZTD4_9FUNG</name>
<proteinExistence type="predicted"/>
<comment type="caution">
    <text evidence="1">The sequence shown here is derived from an EMBL/GenBank/DDBJ whole genome shotgun (WGS) entry which is preliminary data.</text>
</comment>
<reference evidence="1 2" key="1">
    <citation type="journal article" name="Sci. Rep.">
        <title>Genome-scale phylogenetic analyses confirm Olpidium as the closest living zoosporic fungus to the non-flagellated, terrestrial fungi.</title>
        <authorList>
            <person name="Chang Y."/>
            <person name="Rochon D."/>
            <person name="Sekimoto S."/>
            <person name="Wang Y."/>
            <person name="Chovatia M."/>
            <person name="Sandor L."/>
            <person name="Salamov A."/>
            <person name="Grigoriev I.V."/>
            <person name="Stajich J.E."/>
            <person name="Spatafora J.W."/>
        </authorList>
    </citation>
    <scope>NUCLEOTIDE SEQUENCE [LARGE SCALE GENOMIC DNA]</scope>
    <source>
        <strain evidence="1">S191</strain>
    </source>
</reference>
<feature type="non-terminal residue" evidence="1">
    <location>
        <position position="99"/>
    </location>
</feature>
<dbReference type="Proteomes" id="UP000673691">
    <property type="component" value="Unassembled WGS sequence"/>
</dbReference>
<evidence type="ECO:0000313" key="2">
    <source>
        <dbReference type="Proteomes" id="UP000673691"/>
    </source>
</evidence>
<keyword evidence="2" id="KW-1185">Reference proteome</keyword>
<organism evidence="1 2">
    <name type="scientific">Olpidium bornovanus</name>
    <dbReference type="NCBI Taxonomy" id="278681"/>
    <lineage>
        <taxon>Eukaryota</taxon>
        <taxon>Fungi</taxon>
        <taxon>Fungi incertae sedis</taxon>
        <taxon>Olpidiomycota</taxon>
        <taxon>Olpidiomycotina</taxon>
        <taxon>Olpidiomycetes</taxon>
        <taxon>Olpidiales</taxon>
        <taxon>Olpidiaceae</taxon>
        <taxon>Olpidium</taxon>
    </lineage>
</organism>
<sequence length="99" mass="10689">MPFTYSFGLGATYNTPPELALIAADKASAPTVPRKIDSELTRFPPTLRVSASFLDFGPYATMGPANPTSPDHSAYLYLTYGDERGEAYAKSVETFMQGA</sequence>
<protein>
    <submittedName>
        <fullName evidence="1">Uncharacterized protein</fullName>
    </submittedName>
</protein>